<dbReference type="Proteomes" id="UP001607303">
    <property type="component" value="Unassembled WGS sequence"/>
</dbReference>
<protein>
    <submittedName>
        <fullName evidence="1">Uncharacterized protein</fullName>
    </submittedName>
</protein>
<proteinExistence type="predicted"/>
<accession>A0ABD2CHD8</accession>
<dbReference type="AlphaFoldDB" id="A0ABD2CHD8"/>
<reference evidence="1 2" key="1">
    <citation type="journal article" date="2024" name="Ann. Entomol. Soc. Am.">
        <title>Genomic analyses of the southern and eastern yellowjacket wasps (Hymenoptera: Vespidae) reveal evolutionary signatures of social life.</title>
        <authorList>
            <person name="Catto M.A."/>
            <person name="Caine P.B."/>
            <person name="Orr S.E."/>
            <person name="Hunt B.G."/>
            <person name="Goodisman M.A.D."/>
        </authorList>
    </citation>
    <scope>NUCLEOTIDE SEQUENCE [LARGE SCALE GENOMIC DNA]</scope>
    <source>
        <strain evidence="1">232</strain>
        <tissue evidence="1">Head and thorax</tissue>
    </source>
</reference>
<dbReference type="EMBL" id="JAYRBN010000050">
    <property type="protein sequence ID" value="KAL2744304.1"/>
    <property type="molecule type" value="Genomic_DNA"/>
</dbReference>
<evidence type="ECO:0000313" key="1">
    <source>
        <dbReference type="EMBL" id="KAL2744304.1"/>
    </source>
</evidence>
<name>A0ABD2CHD8_VESMC</name>
<gene>
    <name evidence="1" type="ORF">V1477_006846</name>
</gene>
<evidence type="ECO:0000313" key="2">
    <source>
        <dbReference type="Proteomes" id="UP001607303"/>
    </source>
</evidence>
<sequence length="243" mass="27326">MQYNTYAFLRCHGIPDSVTGVHMYIDTLRFNAYTGTSLWESLGCSFIHRESPHIGCQRPGSLASLALQVIISDGKEEKRSWKTVGEIRIFRKDIKGSKDSEGQQEPSFRTSFLTVFGSVRLNSVTFGGARWGSEPLLTRAHGRSAQSSTRASFVNIKCHACRVFLVFASGSLNQEGGSYISESLLATLSQKGCSELRDVNDNIIEQLKFVCLILMYPKFPRNFEEREESYSSFKSSRLMSHNH</sequence>
<organism evidence="1 2">
    <name type="scientific">Vespula maculifrons</name>
    <name type="common">Eastern yellow jacket</name>
    <name type="synonym">Wasp</name>
    <dbReference type="NCBI Taxonomy" id="7453"/>
    <lineage>
        <taxon>Eukaryota</taxon>
        <taxon>Metazoa</taxon>
        <taxon>Ecdysozoa</taxon>
        <taxon>Arthropoda</taxon>
        <taxon>Hexapoda</taxon>
        <taxon>Insecta</taxon>
        <taxon>Pterygota</taxon>
        <taxon>Neoptera</taxon>
        <taxon>Endopterygota</taxon>
        <taxon>Hymenoptera</taxon>
        <taxon>Apocrita</taxon>
        <taxon>Aculeata</taxon>
        <taxon>Vespoidea</taxon>
        <taxon>Vespidae</taxon>
        <taxon>Vespinae</taxon>
        <taxon>Vespula</taxon>
    </lineage>
</organism>
<comment type="caution">
    <text evidence="1">The sequence shown here is derived from an EMBL/GenBank/DDBJ whole genome shotgun (WGS) entry which is preliminary data.</text>
</comment>
<feature type="non-terminal residue" evidence="1">
    <location>
        <position position="243"/>
    </location>
</feature>
<keyword evidence="2" id="KW-1185">Reference proteome</keyword>